<feature type="transmembrane region" description="Helical" evidence="2">
    <location>
        <begin position="20"/>
        <end position="39"/>
    </location>
</feature>
<dbReference type="EMBL" id="VMBG01000002">
    <property type="protein sequence ID" value="TSJ77300.1"/>
    <property type="molecule type" value="Genomic_DNA"/>
</dbReference>
<keyword evidence="2" id="KW-0472">Membrane</keyword>
<feature type="region of interest" description="Disordered" evidence="1">
    <location>
        <begin position="92"/>
        <end position="116"/>
    </location>
</feature>
<evidence type="ECO:0000256" key="1">
    <source>
        <dbReference type="SAM" id="MobiDB-lite"/>
    </source>
</evidence>
<comment type="caution">
    <text evidence="4">The sequence shown here is derived from an EMBL/GenBank/DDBJ whole genome shotgun (WGS) entry which is preliminary data.</text>
</comment>
<evidence type="ECO:0000313" key="4">
    <source>
        <dbReference type="EMBL" id="TSJ77300.1"/>
    </source>
</evidence>
<feature type="domain" description="PA14" evidence="3">
    <location>
        <begin position="186"/>
        <end position="354"/>
    </location>
</feature>
<dbReference type="SUPFAM" id="SSF56988">
    <property type="entry name" value="Anthrax protective antigen"/>
    <property type="match status" value="1"/>
</dbReference>
<evidence type="ECO:0000259" key="3">
    <source>
        <dbReference type="PROSITE" id="PS51820"/>
    </source>
</evidence>
<gene>
    <name evidence="4" type="ORF">FPL22_14490</name>
</gene>
<organism evidence="4 5">
    <name type="scientific">Rariglobus hedericola</name>
    <dbReference type="NCBI Taxonomy" id="2597822"/>
    <lineage>
        <taxon>Bacteria</taxon>
        <taxon>Pseudomonadati</taxon>
        <taxon>Verrucomicrobiota</taxon>
        <taxon>Opitutia</taxon>
        <taxon>Opitutales</taxon>
        <taxon>Opitutaceae</taxon>
        <taxon>Rariglobus</taxon>
    </lineage>
</organism>
<keyword evidence="2" id="KW-0812">Transmembrane</keyword>
<dbReference type="Pfam" id="PF07691">
    <property type="entry name" value="PA14"/>
    <property type="match status" value="1"/>
</dbReference>
<accession>A0A556QKX4</accession>
<keyword evidence="5" id="KW-1185">Reference proteome</keyword>
<dbReference type="InterPro" id="IPR037524">
    <property type="entry name" value="PA14/GLEYA"/>
</dbReference>
<proteinExistence type="predicted"/>
<keyword evidence="2" id="KW-1133">Transmembrane helix</keyword>
<name>A0A556QKX4_9BACT</name>
<protein>
    <recommendedName>
        <fullName evidence="3">PA14 domain-containing protein</fullName>
    </recommendedName>
</protein>
<dbReference type="PROSITE" id="PS51820">
    <property type="entry name" value="PA14"/>
    <property type="match status" value="1"/>
</dbReference>
<dbReference type="Proteomes" id="UP000315648">
    <property type="component" value="Unassembled WGS sequence"/>
</dbReference>
<reference evidence="4 5" key="1">
    <citation type="submission" date="2019-07" db="EMBL/GenBank/DDBJ databases">
        <title>Description of 53C-WASEF.</title>
        <authorList>
            <person name="Pitt A."/>
            <person name="Hahn M.W."/>
        </authorList>
    </citation>
    <scope>NUCLEOTIDE SEQUENCE [LARGE SCALE GENOMIC DNA]</scope>
    <source>
        <strain evidence="4 5">53C-WASEF</strain>
    </source>
</reference>
<feature type="compositionally biased region" description="Gly residues" evidence="1">
    <location>
        <begin position="102"/>
        <end position="116"/>
    </location>
</feature>
<evidence type="ECO:0000256" key="2">
    <source>
        <dbReference type="SAM" id="Phobius"/>
    </source>
</evidence>
<dbReference type="InterPro" id="IPR011658">
    <property type="entry name" value="PA14_dom"/>
</dbReference>
<evidence type="ECO:0000313" key="5">
    <source>
        <dbReference type="Proteomes" id="UP000315648"/>
    </source>
</evidence>
<dbReference type="AlphaFoldDB" id="A0A556QKX4"/>
<sequence length="394" mass="41579">MSNFKTTFMRYLKRAGAGSMMISIIVHVFILGGATIWVVSSVQPARKANFQGGGNPSGPADTMRSVKMSNTQPKLDTLNKRLVVESAASSVTLPDLPPMSTGGPGGPSSAGGLGGSGSGAGAGAGLGNLKSPIMPLFGFKEAQTGGTLVGRLYDLKQFRTGKPNPDVEKVGPGVLAAKEVTSFIKSGWSSSSLYKFYQAPTALYATQIFVPVMSANEAPKAYGVEKEVQPKAWLAHYRGKVSPPVTGAYRFVGVGDDIIAVRIDGKLALDAGGKAVSDFKTDRPKSANYSYDFVAKGWITSNRGGVVVGNRLELRAGLYYDIDIVLAEGPGGLFSAMLLFEQEGVTYEKDSLGNPLLPIFRIADSKTASSRSALPFMPDGPIWRAIAPPQTTNR</sequence>
<dbReference type="Gene3D" id="2.60.120.1560">
    <property type="match status" value="1"/>
</dbReference>